<dbReference type="AlphaFoldDB" id="A0A2S8SPC1"/>
<evidence type="ECO:0000313" key="1">
    <source>
        <dbReference type="EMBL" id="PQV62640.1"/>
    </source>
</evidence>
<reference evidence="1 2" key="1">
    <citation type="journal article" date="2018" name="Syst. Appl. Microbiol.">
        <title>Abditibacterium utsteinense sp. nov., the first cultivated member of candidate phylum FBP, isolated from ice-free Antarctic soil samples.</title>
        <authorList>
            <person name="Tahon G."/>
            <person name="Tytgat B."/>
            <person name="Lebbe L."/>
            <person name="Carlier A."/>
            <person name="Willems A."/>
        </authorList>
    </citation>
    <scope>NUCLEOTIDE SEQUENCE [LARGE SCALE GENOMIC DNA]</scope>
    <source>
        <strain evidence="1 2">LMG 29911</strain>
    </source>
</reference>
<dbReference type="Proteomes" id="UP000237684">
    <property type="component" value="Unassembled WGS sequence"/>
</dbReference>
<name>A0A2S8SPC1_9BACT</name>
<proteinExistence type="predicted"/>
<evidence type="ECO:0000313" key="2">
    <source>
        <dbReference type="Proteomes" id="UP000237684"/>
    </source>
</evidence>
<sequence>MPLISFFVRRFITGAVARRATVFLERRFKMSPGVANIAFVVLTEVLARATEKPMSAASKKVGGRFGRRG</sequence>
<dbReference type="InParanoid" id="A0A2S8SPC1"/>
<comment type="caution">
    <text evidence="1">The sequence shown here is derived from an EMBL/GenBank/DDBJ whole genome shotgun (WGS) entry which is preliminary data.</text>
</comment>
<dbReference type="EMBL" id="NIGF01000026">
    <property type="protein sequence ID" value="PQV62640.1"/>
    <property type="molecule type" value="Genomic_DNA"/>
</dbReference>
<dbReference type="RefSeq" id="WP_106381219.1">
    <property type="nucleotide sequence ID" value="NZ_NIGF01000026.1"/>
</dbReference>
<accession>A0A2S8SPC1</accession>
<keyword evidence="2" id="KW-1185">Reference proteome</keyword>
<gene>
    <name evidence="1" type="ORF">B1R32_12624</name>
</gene>
<protein>
    <submittedName>
        <fullName evidence="1">Uncharacterized protein</fullName>
    </submittedName>
</protein>
<organism evidence="1 2">
    <name type="scientific">Abditibacterium utsteinense</name>
    <dbReference type="NCBI Taxonomy" id="1960156"/>
    <lineage>
        <taxon>Bacteria</taxon>
        <taxon>Pseudomonadati</taxon>
        <taxon>Abditibacteriota</taxon>
        <taxon>Abditibacteriia</taxon>
        <taxon>Abditibacteriales</taxon>
        <taxon>Abditibacteriaceae</taxon>
        <taxon>Abditibacterium</taxon>
    </lineage>
</organism>